<dbReference type="AlphaFoldDB" id="A0AAE0LMJ8"/>
<sequence length="71" mass="8498">DKTLSHEERAFKYCRPAVMYDHFDRKHAQQPGGVKRMLCNHPKCKEEALEFKHLNHFKNHVESVHSVKLRE</sequence>
<evidence type="ECO:0000313" key="1">
    <source>
        <dbReference type="EMBL" id="KAK3290116.1"/>
    </source>
</evidence>
<dbReference type="GeneID" id="87837943"/>
<dbReference type="EMBL" id="JAUEPN010000015">
    <property type="protein sequence ID" value="KAK3290209.1"/>
    <property type="molecule type" value="Genomic_DNA"/>
</dbReference>
<comment type="caution">
    <text evidence="2">The sequence shown here is derived from an EMBL/GenBank/DDBJ whole genome shotgun (WGS) entry which is preliminary data.</text>
</comment>
<proteinExistence type="predicted"/>
<gene>
    <name evidence="3" type="ORF">B0H64DRAFT_331373</name>
    <name evidence="2" type="ORF">B0H64DRAFT_332703</name>
    <name evidence="1" type="ORF">B0H64DRAFT_332827</name>
</gene>
<accession>A0AAE0LMJ8</accession>
<dbReference type="Proteomes" id="UP001278766">
    <property type="component" value="Unassembled WGS sequence"/>
</dbReference>
<organism evidence="2 4">
    <name type="scientific">Chaetomium fimeti</name>
    <dbReference type="NCBI Taxonomy" id="1854472"/>
    <lineage>
        <taxon>Eukaryota</taxon>
        <taxon>Fungi</taxon>
        <taxon>Dikarya</taxon>
        <taxon>Ascomycota</taxon>
        <taxon>Pezizomycotina</taxon>
        <taxon>Sordariomycetes</taxon>
        <taxon>Sordariomycetidae</taxon>
        <taxon>Sordariales</taxon>
        <taxon>Chaetomiaceae</taxon>
        <taxon>Chaetomium</taxon>
    </lineage>
</organism>
<dbReference type="EMBL" id="JAUEPN010000017">
    <property type="protein sequence ID" value="KAK3290116.1"/>
    <property type="molecule type" value="Genomic_DNA"/>
</dbReference>
<reference evidence="2" key="1">
    <citation type="journal article" date="2023" name="Mol. Phylogenet. Evol.">
        <title>Genome-scale phylogeny and comparative genomics of the fungal order Sordariales.</title>
        <authorList>
            <person name="Hensen N."/>
            <person name="Bonometti L."/>
            <person name="Westerberg I."/>
            <person name="Brannstrom I.O."/>
            <person name="Guillou S."/>
            <person name="Cros-Aarteil S."/>
            <person name="Calhoun S."/>
            <person name="Haridas S."/>
            <person name="Kuo A."/>
            <person name="Mondo S."/>
            <person name="Pangilinan J."/>
            <person name="Riley R."/>
            <person name="LaButti K."/>
            <person name="Andreopoulos B."/>
            <person name="Lipzen A."/>
            <person name="Chen C."/>
            <person name="Yan M."/>
            <person name="Daum C."/>
            <person name="Ng V."/>
            <person name="Clum A."/>
            <person name="Steindorff A."/>
            <person name="Ohm R.A."/>
            <person name="Martin F."/>
            <person name="Silar P."/>
            <person name="Natvig D.O."/>
            <person name="Lalanne C."/>
            <person name="Gautier V."/>
            <person name="Ament-Velasquez S.L."/>
            <person name="Kruys A."/>
            <person name="Hutchinson M.I."/>
            <person name="Powell A.J."/>
            <person name="Barry K."/>
            <person name="Miller A.N."/>
            <person name="Grigoriev I.V."/>
            <person name="Debuchy R."/>
            <person name="Gladieux P."/>
            <person name="Hiltunen Thoren M."/>
            <person name="Johannesson H."/>
        </authorList>
    </citation>
    <scope>NUCLEOTIDE SEQUENCE</scope>
    <source>
        <strain evidence="2">CBS 168.71</strain>
    </source>
</reference>
<evidence type="ECO:0000313" key="2">
    <source>
        <dbReference type="EMBL" id="KAK3290209.1"/>
    </source>
</evidence>
<feature type="non-terminal residue" evidence="2">
    <location>
        <position position="1"/>
    </location>
</feature>
<name>A0AAE0LMJ8_9PEZI</name>
<reference evidence="2" key="2">
    <citation type="submission" date="2023-06" db="EMBL/GenBank/DDBJ databases">
        <authorList>
            <consortium name="Lawrence Berkeley National Laboratory"/>
            <person name="Haridas S."/>
            <person name="Hensen N."/>
            <person name="Bonometti L."/>
            <person name="Westerberg I."/>
            <person name="Brannstrom I.O."/>
            <person name="Guillou S."/>
            <person name="Cros-Aarteil S."/>
            <person name="Calhoun S."/>
            <person name="Kuo A."/>
            <person name="Mondo S."/>
            <person name="Pangilinan J."/>
            <person name="Riley R."/>
            <person name="Labutti K."/>
            <person name="Andreopoulos B."/>
            <person name="Lipzen A."/>
            <person name="Chen C."/>
            <person name="Yanf M."/>
            <person name="Daum C."/>
            <person name="Ng V."/>
            <person name="Clum A."/>
            <person name="Steindorff A."/>
            <person name="Ohm R."/>
            <person name="Martin F."/>
            <person name="Silar P."/>
            <person name="Natvig D."/>
            <person name="Lalanne C."/>
            <person name="Gautier V."/>
            <person name="Ament-Velasquez S.L."/>
            <person name="Kruys A."/>
            <person name="Hutchinson M.I."/>
            <person name="Powell A.J."/>
            <person name="Barry K."/>
            <person name="Miller A.N."/>
            <person name="Grigoriev I.V."/>
            <person name="Debuchy R."/>
            <person name="Gladieux P."/>
            <person name="Thoren M.H."/>
            <person name="Johannesson H."/>
        </authorList>
    </citation>
    <scope>NUCLEOTIDE SEQUENCE</scope>
    <source>
        <strain evidence="2">CBS 168.71</strain>
    </source>
</reference>
<evidence type="ECO:0000313" key="3">
    <source>
        <dbReference type="EMBL" id="KAK3291073.1"/>
    </source>
</evidence>
<keyword evidence="4" id="KW-1185">Reference proteome</keyword>
<dbReference type="RefSeq" id="XP_062654587.1">
    <property type="nucleotide sequence ID" value="XM_062800995.1"/>
</dbReference>
<dbReference type="EMBL" id="JAUEPN010000011">
    <property type="protein sequence ID" value="KAK3291073.1"/>
    <property type="molecule type" value="Genomic_DNA"/>
</dbReference>
<evidence type="ECO:0000313" key="4">
    <source>
        <dbReference type="Proteomes" id="UP001278766"/>
    </source>
</evidence>
<protein>
    <submittedName>
        <fullName evidence="2">Uncharacterized protein</fullName>
    </submittedName>
</protein>